<reference evidence="2 4" key="1">
    <citation type="journal article" date="2014" name="BMC Genomics">
        <title>Genome sequence of Anopheles sinensis provides insight into genetics basis of mosquito competence for malaria parasites.</title>
        <authorList>
            <person name="Zhou D."/>
            <person name="Zhang D."/>
            <person name="Ding G."/>
            <person name="Shi L."/>
            <person name="Hou Q."/>
            <person name="Ye Y."/>
            <person name="Xu Y."/>
            <person name="Zhou H."/>
            <person name="Xiong C."/>
            <person name="Li S."/>
            <person name="Yu J."/>
            <person name="Hong S."/>
            <person name="Yu X."/>
            <person name="Zou P."/>
            <person name="Chen C."/>
            <person name="Chang X."/>
            <person name="Wang W."/>
            <person name="Lv Y."/>
            <person name="Sun Y."/>
            <person name="Ma L."/>
            <person name="Shen B."/>
            <person name="Zhu C."/>
        </authorList>
    </citation>
    <scope>NUCLEOTIDE SEQUENCE [LARGE SCALE GENOMIC DNA]</scope>
</reference>
<dbReference type="VEuPathDB" id="VectorBase:ASIC010546"/>
<gene>
    <name evidence="2" type="ORF">ZHAS_00010546</name>
</gene>
<protein>
    <submittedName>
        <fullName evidence="2 3">Putative secreted protein</fullName>
    </submittedName>
</protein>
<proteinExistence type="predicted"/>
<organism evidence="2">
    <name type="scientific">Anopheles sinensis</name>
    <name type="common">Mosquito</name>
    <dbReference type="NCBI Taxonomy" id="74873"/>
    <lineage>
        <taxon>Eukaryota</taxon>
        <taxon>Metazoa</taxon>
        <taxon>Ecdysozoa</taxon>
        <taxon>Arthropoda</taxon>
        <taxon>Hexapoda</taxon>
        <taxon>Insecta</taxon>
        <taxon>Pterygota</taxon>
        <taxon>Neoptera</taxon>
        <taxon>Endopterygota</taxon>
        <taxon>Diptera</taxon>
        <taxon>Nematocera</taxon>
        <taxon>Culicoidea</taxon>
        <taxon>Culicidae</taxon>
        <taxon>Anophelinae</taxon>
        <taxon>Anopheles</taxon>
    </lineage>
</organism>
<reference evidence="3" key="2">
    <citation type="submission" date="2020-05" db="UniProtKB">
        <authorList>
            <consortium name="EnsemblMetazoa"/>
        </authorList>
    </citation>
    <scope>IDENTIFICATION</scope>
</reference>
<accession>A0A084VXV2</accession>
<dbReference type="EMBL" id="KE525224">
    <property type="protein sequence ID" value="KFB42796.1"/>
    <property type="molecule type" value="Genomic_DNA"/>
</dbReference>
<name>A0A084VXV2_ANOSI</name>
<evidence type="ECO:0000256" key="1">
    <source>
        <dbReference type="SAM" id="MobiDB-lite"/>
    </source>
</evidence>
<sequence length="252" mass="28061">MSLFGISNLCPIVMGFGSRACPCRHGRPFGPGPASYRKDSRRLRHLRLVKISSSSSSRLAGFLLPFSNEERNGSQREDSCFRVVIPEVHLIECKPRVVSACISFTAIVTIIIARLLGTRRSVVPRQHVLLCRLRENILFSSVFETRFAAAAIAIARRCTETCNTKSVTNSIPRAGKKSIKQQQQSKDKQTKEHQRLIHLRTWQAPLPGGGLKPASSPREDDEYGLLVVHENGGLERPAVELRVCDASGHLRR</sequence>
<dbReference type="AlphaFoldDB" id="A0A084VXV2"/>
<evidence type="ECO:0000313" key="2">
    <source>
        <dbReference type="EMBL" id="KFB42796.1"/>
    </source>
</evidence>
<dbReference type="Proteomes" id="UP000030765">
    <property type="component" value="Unassembled WGS sequence"/>
</dbReference>
<dbReference type="EnsemblMetazoa" id="ASIC010546-RA">
    <property type="protein sequence ID" value="ASIC010546-PA"/>
    <property type="gene ID" value="ASIC010546"/>
</dbReference>
<feature type="region of interest" description="Disordered" evidence="1">
    <location>
        <begin position="169"/>
        <end position="193"/>
    </location>
</feature>
<evidence type="ECO:0000313" key="4">
    <source>
        <dbReference type="Proteomes" id="UP000030765"/>
    </source>
</evidence>
<evidence type="ECO:0000313" key="3">
    <source>
        <dbReference type="EnsemblMetazoa" id="ASIC010546-PA"/>
    </source>
</evidence>
<dbReference type="EMBL" id="ATLV01018208">
    <property type="status" value="NOT_ANNOTATED_CDS"/>
    <property type="molecule type" value="Genomic_DNA"/>
</dbReference>
<keyword evidence="4" id="KW-1185">Reference proteome</keyword>